<dbReference type="Gene3D" id="1.10.10.60">
    <property type="entry name" value="Homeodomain-like"/>
    <property type="match status" value="1"/>
</dbReference>
<keyword evidence="7" id="KW-1185">Reference proteome</keyword>
<feature type="domain" description="HTH tetR-type" evidence="5">
    <location>
        <begin position="9"/>
        <end position="69"/>
    </location>
</feature>
<dbReference type="InterPro" id="IPR001647">
    <property type="entry name" value="HTH_TetR"/>
</dbReference>
<evidence type="ECO:0000259" key="5">
    <source>
        <dbReference type="PROSITE" id="PS50977"/>
    </source>
</evidence>
<evidence type="ECO:0000313" key="7">
    <source>
        <dbReference type="Proteomes" id="UP001183809"/>
    </source>
</evidence>
<evidence type="ECO:0000256" key="2">
    <source>
        <dbReference type="ARBA" id="ARBA00023125"/>
    </source>
</evidence>
<comment type="caution">
    <text evidence="6">The sequence shown here is derived from an EMBL/GenBank/DDBJ whole genome shotgun (WGS) entry which is preliminary data.</text>
</comment>
<dbReference type="Proteomes" id="UP001183809">
    <property type="component" value="Unassembled WGS sequence"/>
</dbReference>
<dbReference type="PANTHER" id="PTHR47506:SF7">
    <property type="entry name" value="TRANSCRIPTIONAL REGULATORY PROTEIN"/>
    <property type="match status" value="1"/>
</dbReference>
<feature type="DNA-binding region" description="H-T-H motif" evidence="4">
    <location>
        <begin position="32"/>
        <end position="51"/>
    </location>
</feature>
<dbReference type="InterPro" id="IPR036271">
    <property type="entry name" value="Tet_transcr_reg_TetR-rel_C_sf"/>
</dbReference>
<accession>A0ABU2TY22</accession>
<dbReference type="SUPFAM" id="SSF48498">
    <property type="entry name" value="Tetracyclin repressor-like, C-terminal domain"/>
    <property type="match status" value="1"/>
</dbReference>
<proteinExistence type="predicted"/>
<keyword evidence="1" id="KW-0805">Transcription regulation</keyword>
<dbReference type="PANTHER" id="PTHR47506">
    <property type="entry name" value="TRANSCRIPTIONAL REGULATORY PROTEIN"/>
    <property type="match status" value="1"/>
</dbReference>
<protein>
    <submittedName>
        <fullName evidence="6">TetR/AcrR family transcriptional regulator</fullName>
    </submittedName>
</protein>
<reference evidence="7" key="1">
    <citation type="submission" date="2023-07" db="EMBL/GenBank/DDBJ databases">
        <title>30 novel species of actinomycetes from the DSMZ collection.</title>
        <authorList>
            <person name="Nouioui I."/>
        </authorList>
    </citation>
    <scope>NUCLEOTIDE SEQUENCE [LARGE SCALE GENOMIC DNA]</scope>
    <source>
        <strain evidence="7">DSM 41699</strain>
    </source>
</reference>
<evidence type="ECO:0000256" key="3">
    <source>
        <dbReference type="ARBA" id="ARBA00023163"/>
    </source>
</evidence>
<dbReference type="RefSeq" id="WP_311697185.1">
    <property type="nucleotide sequence ID" value="NZ_JAVREY010000027.1"/>
</dbReference>
<dbReference type="Pfam" id="PF00440">
    <property type="entry name" value="TetR_N"/>
    <property type="match status" value="1"/>
</dbReference>
<organism evidence="6 7">
    <name type="scientific">Streptomyces gibsoniae</name>
    <dbReference type="NCBI Taxonomy" id="3075529"/>
    <lineage>
        <taxon>Bacteria</taxon>
        <taxon>Bacillati</taxon>
        <taxon>Actinomycetota</taxon>
        <taxon>Actinomycetes</taxon>
        <taxon>Kitasatosporales</taxon>
        <taxon>Streptomycetaceae</taxon>
        <taxon>Streptomyces</taxon>
    </lineage>
</organism>
<keyword evidence="2 4" id="KW-0238">DNA-binding</keyword>
<dbReference type="Gene3D" id="1.10.357.10">
    <property type="entry name" value="Tetracycline Repressor, domain 2"/>
    <property type="match status" value="1"/>
</dbReference>
<gene>
    <name evidence="6" type="ORF">RM764_22385</name>
</gene>
<keyword evidence="3" id="KW-0804">Transcription</keyword>
<dbReference type="EMBL" id="JAVREY010000027">
    <property type="protein sequence ID" value="MDT0465717.1"/>
    <property type="molecule type" value="Genomic_DNA"/>
</dbReference>
<evidence type="ECO:0000256" key="1">
    <source>
        <dbReference type="ARBA" id="ARBA00023015"/>
    </source>
</evidence>
<evidence type="ECO:0000313" key="6">
    <source>
        <dbReference type="EMBL" id="MDT0465717.1"/>
    </source>
</evidence>
<dbReference type="InterPro" id="IPR009057">
    <property type="entry name" value="Homeodomain-like_sf"/>
</dbReference>
<sequence>MGHSQAEKAASRDRVLRMAARKVRAEGVTRPGVAELMKEAGLTHGGFYKHFASRDDLIGQAVALALAEGSAKMQRAARKNEQAPRRGLIESYLRKQHRDAPATGCALVTLGAAAGRGDQRFKEAYERQVRAYLDLIAGPDGTSEEARAEAMLILSALVGALLMSRAVADPGLSDELLTRVAGELARYGSPDSAPPA</sequence>
<dbReference type="SUPFAM" id="SSF46689">
    <property type="entry name" value="Homeodomain-like"/>
    <property type="match status" value="1"/>
</dbReference>
<dbReference type="PROSITE" id="PS50977">
    <property type="entry name" value="HTH_TETR_2"/>
    <property type="match status" value="1"/>
</dbReference>
<evidence type="ECO:0000256" key="4">
    <source>
        <dbReference type="PROSITE-ProRule" id="PRU00335"/>
    </source>
</evidence>
<name>A0ABU2TY22_9ACTN</name>